<dbReference type="PANTHER" id="PTHR32011:SF2">
    <property type="entry name" value="OS08G0472400 PROTEIN"/>
    <property type="match status" value="1"/>
</dbReference>
<dbReference type="KEGG" id="smo:SELMODRAFT_77776"/>
<proteinExistence type="predicted"/>
<dbReference type="Gramene" id="EFJ37563">
    <property type="protein sequence ID" value="EFJ37563"/>
    <property type="gene ID" value="SELMODRAFT_77776"/>
</dbReference>
<dbReference type="Proteomes" id="UP000001514">
    <property type="component" value="Unassembled WGS sequence"/>
</dbReference>
<organism evidence="3">
    <name type="scientific">Selaginella moellendorffii</name>
    <name type="common">Spikemoss</name>
    <dbReference type="NCBI Taxonomy" id="88036"/>
    <lineage>
        <taxon>Eukaryota</taxon>
        <taxon>Viridiplantae</taxon>
        <taxon>Streptophyta</taxon>
        <taxon>Embryophyta</taxon>
        <taxon>Tracheophyta</taxon>
        <taxon>Lycopodiopsida</taxon>
        <taxon>Selaginellales</taxon>
        <taxon>Selaginellaceae</taxon>
        <taxon>Selaginella</taxon>
    </lineage>
</organism>
<evidence type="ECO:0000313" key="3">
    <source>
        <dbReference type="Proteomes" id="UP000001514"/>
    </source>
</evidence>
<evidence type="ECO:0008006" key="4">
    <source>
        <dbReference type="Google" id="ProtNLM"/>
    </source>
</evidence>
<dbReference type="PANTHER" id="PTHR32011">
    <property type="entry name" value="OS08G0472400 PROTEIN"/>
    <property type="match status" value="1"/>
</dbReference>
<dbReference type="AlphaFoldDB" id="D8QT74"/>
<name>D8QT74_SELML</name>
<protein>
    <recommendedName>
        <fullName evidence="4">Knr4/Smi1-like domain-containing protein</fullName>
    </recommendedName>
</protein>
<evidence type="ECO:0000313" key="2">
    <source>
        <dbReference type="EMBL" id="EFJ37563.1"/>
    </source>
</evidence>
<gene>
    <name evidence="2" type="ORF">SELMODRAFT_77776</name>
</gene>
<dbReference type="HOGENOM" id="CLU_039459_0_0_1"/>
<dbReference type="EMBL" id="GL377566">
    <property type="protein sequence ID" value="EFJ37563.1"/>
    <property type="molecule type" value="Genomic_DNA"/>
</dbReference>
<accession>D8QT74</accession>
<reference evidence="2 3" key="1">
    <citation type="journal article" date="2011" name="Science">
        <title>The Selaginella genome identifies genetic changes associated with the evolution of vascular plants.</title>
        <authorList>
            <person name="Banks J.A."/>
            <person name="Nishiyama T."/>
            <person name="Hasebe M."/>
            <person name="Bowman J.L."/>
            <person name="Gribskov M."/>
            <person name="dePamphilis C."/>
            <person name="Albert V.A."/>
            <person name="Aono N."/>
            <person name="Aoyama T."/>
            <person name="Ambrose B.A."/>
            <person name="Ashton N.W."/>
            <person name="Axtell M.J."/>
            <person name="Barker E."/>
            <person name="Barker M.S."/>
            <person name="Bennetzen J.L."/>
            <person name="Bonawitz N.D."/>
            <person name="Chapple C."/>
            <person name="Cheng C."/>
            <person name="Correa L.G."/>
            <person name="Dacre M."/>
            <person name="DeBarry J."/>
            <person name="Dreyer I."/>
            <person name="Elias M."/>
            <person name="Engstrom E.M."/>
            <person name="Estelle M."/>
            <person name="Feng L."/>
            <person name="Finet C."/>
            <person name="Floyd S.K."/>
            <person name="Frommer W.B."/>
            <person name="Fujita T."/>
            <person name="Gramzow L."/>
            <person name="Gutensohn M."/>
            <person name="Harholt J."/>
            <person name="Hattori M."/>
            <person name="Heyl A."/>
            <person name="Hirai T."/>
            <person name="Hiwatashi Y."/>
            <person name="Ishikawa M."/>
            <person name="Iwata M."/>
            <person name="Karol K.G."/>
            <person name="Koehler B."/>
            <person name="Kolukisaoglu U."/>
            <person name="Kubo M."/>
            <person name="Kurata T."/>
            <person name="Lalonde S."/>
            <person name="Li K."/>
            <person name="Li Y."/>
            <person name="Litt A."/>
            <person name="Lyons E."/>
            <person name="Manning G."/>
            <person name="Maruyama T."/>
            <person name="Michael T.P."/>
            <person name="Mikami K."/>
            <person name="Miyazaki S."/>
            <person name="Morinaga S."/>
            <person name="Murata T."/>
            <person name="Mueller-Roeber B."/>
            <person name="Nelson D.R."/>
            <person name="Obara M."/>
            <person name="Oguri Y."/>
            <person name="Olmstead R.G."/>
            <person name="Onodera N."/>
            <person name="Petersen B.L."/>
            <person name="Pils B."/>
            <person name="Prigge M."/>
            <person name="Rensing S.A."/>
            <person name="Riano-Pachon D.M."/>
            <person name="Roberts A.W."/>
            <person name="Sato Y."/>
            <person name="Scheller H.V."/>
            <person name="Schulz B."/>
            <person name="Schulz C."/>
            <person name="Shakirov E.V."/>
            <person name="Shibagaki N."/>
            <person name="Shinohara N."/>
            <person name="Shippen D.E."/>
            <person name="Soerensen I."/>
            <person name="Sotooka R."/>
            <person name="Sugimoto N."/>
            <person name="Sugita M."/>
            <person name="Sumikawa N."/>
            <person name="Tanurdzic M."/>
            <person name="Theissen G."/>
            <person name="Ulvskov P."/>
            <person name="Wakazuki S."/>
            <person name="Weng J.K."/>
            <person name="Willats W.W."/>
            <person name="Wipf D."/>
            <person name="Wolf P.G."/>
            <person name="Yang L."/>
            <person name="Zimmer A.D."/>
            <person name="Zhu Q."/>
            <person name="Mitros T."/>
            <person name="Hellsten U."/>
            <person name="Loque D."/>
            <person name="Otillar R."/>
            <person name="Salamov A."/>
            <person name="Schmutz J."/>
            <person name="Shapiro H."/>
            <person name="Lindquist E."/>
            <person name="Lucas S."/>
            <person name="Rokhsar D."/>
            <person name="Grigoriev I.V."/>
        </authorList>
    </citation>
    <scope>NUCLEOTIDE SEQUENCE [LARGE SCALE GENOMIC DNA]</scope>
</reference>
<sequence>MGSHSQQQQQQSRRRQIPAAPRRQCCFSFAAYARSLMDHLRRCGVRVEPGLSETELGHLESQLGLLFPPDLRAILTEGLPAGSSFPDWRHEPAASLRTRIQQPLADLCAQVRRSRFWCDKWGDRPSGGEQAAAMAAAALERVAPLVPVYGNCYIPSSGSAGNPVLLVQSGEVSVVGNDVADFFEREVFHGDQEEDPNSRLLDEEDSSSSSSCLMGSMKMGRSSDGGDRDKISSSSLWGMRSLDFAFRRKKGISRSMAGTRSAESPQVDRSIPIQSEQQRWLHGYLDDMAGRLRIAGWKEDEICEMIVLPPIDDPVVSRSSSNAIVPSSKQSRQAVIQGLVFKVQELSDSLKRSGWSVQDVAEAFNSTTLSSSPKVLPSIAAR</sequence>
<feature type="region of interest" description="Disordered" evidence="1">
    <location>
        <begin position="192"/>
        <end position="232"/>
    </location>
</feature>
<dbReference type="InParanoid" id="D8QT74"/>
<keyword evidence="3" id="KW-1185">Reference proteome</keyword>
<dbReference type="eggNOG" id="ENOG502QWDH">
    <property type="taxonomic scope" value="Eukaryota"/>
</dbReference>
<feature type="compositionally biased region" description="Basic and acidic residues" evidence="1">
    <location>
        <begin position="192"/>
        <end position="201"/>
    </location>
</feature>
<evidence type="ECO:0000256" key="1">
    <source>
        <dbReference type="SAM" id="MobiDB-lite"/>
    </source>
</evidence>
<dbReference type="OMA" id="WCKERPR"/>